<dbReference type="VEuPathDB" id="VectorBase:AALB015710"/>
<evidence type="ECO:0000313" key="2">
    <source>
        <dbReference type="Proteomes" id="UP000069272"/>
    </source>
</evidence>
<dbReference type="AlphaFoldDB" id="A0A182G0D1"/>
<protein>
    <submittedName>
        <fullName evidence="1">Uncharacterized protein</fullName>
    </submittedName>
</protein>
<reference evidence="1" key="2">
    <citation type="submission" date="2022-08" db="UniProtKB">
        <authorList>
            <consortium name="EnsemblMetazoa"/>
        </authorList>
    </citation>
    <scope>IDENTIFICATION</scope>
    <source>
        <strain evidence="1">STECLA/ALBI9_A</strain>
    </source>
</reference>
<dbReference type="Gene3D" id="3.80.10.10">
    <property type="entry name" value="Ribonuclease Inhibitor"/>
    <property type="match status" value="1"/>
</dbReference>
<name>A0A182G0D1_ANOAL</name>
<organism evidence="1 2">
    <name type="scientific">Anopheles albimanus</name>
    <name type="common">New world malaria mosquito</name>
    <dbReference type="NCBI Taxonomy" id="7167"/>
    <lineage>
        <taxon>Eukaryota</taxon>
        <taxon>Metazoa</taxon>
        <taxon>Ecdysozoa</taxon>
        <taxon>Arthropoda</taxon>
        <taxon>Hexapoda</taxon>
        <taxon>Insecta</taxon>
        <taxon>Pterygota</taxon>
        <taxon>Neoptera</taxon>
        <taxon>Endopterygota</taxon>
        <taxon>Diptera</taxon>
        <taxon>Nematocera</taxon>
        <taxon>Culicoidea</taxon>
        <taxon>Culicidae</taxon>
        <taxon>Anophelinae</taxon>
        <taxon>Anopheles</taxon>
    </lineage>
</organism>
<dbReference type="SUPFAM" id="SSF52047">
    <property type="entry name" value="RNI-like"/>
    <property type="match status" value="1"/>
</dbReference>
<sequence>MGLPQLSCYFKKDEQSTPIERKKIKNFITEVIASVNKSMRCYDSLRLIVLPYMMPEFQPLWRALHPTVTTNIHSLELDFKQTPDQKNLTLLTTTIPLIPNLRSLSLWSLFGPPSYIVFRHSTVQHLKLHCTNCISVDMPELQSFEGPLCALVQAYQTPQPLGLTKLKHVTLTYGSDKFYGPSIIHRLAQVETMNLMLRLTEALFLAICEACTALKSLNFWHVSVTDRAATRHLSRLANLRQLTFHSVSIEGQLPFDLDFDLVELTQLEELNLGCIALGETSVVRLPMAVRVLTVSISVANEVNVIQSLVSSSRQLEKLRLIYGGSKTTDVAVYTMKCLHLFAQLEVLVFVNAKFSPRVFADMDGPMYRMHKLRFESCELDRNNLCGLCEMFPNLALVEFPAASNWFWSANFTDAD</sequence>
<dbReference type="EnsemblMetazoa" id="AALB015710-RA">
    <property type="protein sequence ID" value="AALB015710-PA"/>
    <property type="gene ID" value="AALB015710"/>
</dbReference>
<proteinExistence type="predicted"/>
<dbReference type="Proteomes" id="UP000069272">
    <property type="component" value="Chromosome 3R"/>
</dbReference>
<dbReference type="VEuPathDB" id="VectorBase:AALB20_032691"/>
<reference evidence="1 2" key="1">
    <citation type="journal article" date="2017" name="G3 (Bethesda)">
        <title>The Physical Genome Mapping of Anopheles albimanus Corrected Scaffold Misassemblies and Identified Interarm Rearrangements in Genus Anopheles.</title>
        <authorList>
            <person name="Artemov G.N."/>
            <person name="Peery A.N."/>
            <person name="Jiang X."/>
            <person name="Tu Z."/>
            <person name="Stegniy V.N."/>
            <person name="Sharakhova M.V."/>
            <person name="Sharakhov I.V."/>
        </authorList>
    </citation>
    <scope>NUCLEOTIDE SEQUENCE [LARGE SCALE GENOMIC DNA]</scope>
    <source>
        <strain evidence="1 2">ALBI9_A</strain>
    </source>
</reference>
<dbReference type="InterPro" id="IPR032675">
    <property type="entry name" value="LRR_dom_sf"/>
</dbReference>
<evidence type="ECO:0000313" key="1">
    <source>
        <dbReference type="EnsemblMetazoa" id="AALB015710-PA"/>
    </source>
</evidence>
<accession>A0A182G0D1</accession>
<keyword evidence="2" id="KW-1185">Reference proteome</keyword>